<keyword evidence="13" id="KW-1185">Reference proteome</keyword>
<evidence type="ECO:0000256" key="7">
    <source>
        <dbReference type="ARBA" id="ARBA00022833"/>
    </source>
</evidence>
<accession>Q0PIC0</accession>
<dbReference type="EMBL" id="DQ831236">
    <property type="protein sequence ID" value="ABH04897.1"/>
    <property type="molecule type" value="Genomic_DNA"/>
</dbReference>
<dbReference type="GO" id="GO:0051144">
    <property type="term" value="P:1,2-propanediol catabolic process"/>
    <property type="evidence" value="ECO:0007669"/>
    <property type="project" value="UniProtKB-UniPathway"/>
</dbReference>
<protein>
    <recommendedName>
        <fullName evidence="4 10">Phosphate propanoyltransferase</fullName>
        <ecNumber evidence="3 10">2.3.1.222</ecNumber>
    </recommendedName>
</protein>
<reference evidence="11" key="1">
    <citation type="journal article" date="2006" name="Proc. Natl. Acad. Sci. U.S.A.">
        <title>The cyanobacterial genome core and the origin of photosynthesis.</title>
        <authorList>
            <person name="Mulkidjanian A.Y."/>
            <person name="Koonin E.V."/>
            <person name="Makarova K.S."/>
            <person name="Mekhedov S.L."/>
            <person name="Sorokin A."/>
            <person name="Wolf Y.I."/>
            <person name="Dufresne A."/>
            <person name="Partensky F."/>
            <person name="Burd H."/>
            <person name="Kaznadzey D."/>
            <person name="Haselkorn R."/>
            <person name="Galperin M.Y."/>
        </authorList>
    </citation>
    <scope>NUCLEOTIDE SEQUENCE</scope>
</reference>
<evidence type="ECO:0000256" key="8">
    <source>
        <dbReference type="ARBA" id="ARBA00023315"/>
    </source>
</evidence>
<evidence type="ECO:0000256" key="4">
    <source>
        <dbReference type="ARBA" id="ARBA00020837"/>
    </source>
</evidence>
<organism evidence="11">
    <name type="scientific">Heliobacterium mobile</name>
    <name type="common">Heliobacillus mobilis</name>
    <dbReference type="NCBI Taxonomy" id="28064"/>
    <lineage>
        <taxon>Bacteria</taxon>
        <taxon>Bacillati</taxon>
        <taxon>Bacillota</taxon>
        <taxon>Clostridia</taxon>
        <taxon>Eubacteriales</taxon>
        <taxon>Heliobacteriaceae</taxon>
        <taxon>Heliobacterium</taxon>
    </lineage>
</organism>
<dbReference type="EMBL" id="WNKU01000002">
    <property type="protein sequence ID" value="MTV47988.1"/>
    <property type="molecule type" value="Genomic_DNA"/>
</dbReference>
<dbReference type="RefSeq" id="WP_155475275.1">
    <property type="nucleotide sequence ID" value="NZ_WNKU01000002.1"/>
</dbReference>
<dbReference type="OrthoDB" id="9784365at2"/>
<keyword evidence="8 10" id="KW-0012">Acyltransferase</keyword>
<evidence type="ECO:0000256" key="10">
    <source>
        <dbReference type="PIRNR" id="PIRNR010130"/>
    </source>
</evidence>
<evidence type="ECO:0000256" key="2">
    <source>
        <dbReference type="ARBA" id="ARBA00007342"/>
    </source>
</evidence>
<name>Q0PIC0_HELMO</name>
<dbReference type="Proteomes" id="UP000430670">
    <property type="component" value="Unassembled WGS sequence"/>
</dbReference>
<dbReference type="PANTHER" id="PTHR39453">
    <property type="entry name" value="PHOSPHATE PROPANOYLTRANSFERASE"/>
    <property type="match status" value="1"/>
</dbReference>
<sequence>MEPKLIEQVVAQVLIALKDRLPELESASRTIRVGISNRHIHLSNEHVEILFGVGYQLKKLKDLAQEGEFAAEETVTLVGPKGVIRGVRVLGPLRKTTQVEISRTDAFSLGIKAPVRDSGQIEGSAGITIVGPCGSITLKEGVIMAARHIHMHPDDAAFFGVKDQDRVSIETTGTRGIVFKNVLIRVHPKFRLEMHLDVDEANAAELNNNDAVQLVRQS</sequence>
<comment type="similarity">
    <text evidence="2 10">Belongs to the PduL family.</text>
</comment>
<comment type="catalytic activity">
    <reaction evidence="9 10">
        <text>propanoyl-CoA + phosphate = propanoyl phosphate + CoA</text>
        <dbReference type="Rhea" id="RHEA:28046"/>
        <dbReference type="ChEBI" id="CHEBI:43474"/>
        <dbReference type="ChEBI" id="CHEBI:57287"/>
        <dbReference type="ChEBI" id="CHEBI:57392"/>
        <dbReference type="ChEBI" id="CHEBI:58933"/>
        <dbReference type="EC" id="2.3.1.222"/>
    </reaction>
</comment>
<reference evidence="12 13" key="2">
    <citation type="submission" date="2019-11" db="EMBL/GenBank/DDBJ databases">
        <title>Whole-genome sequence of a the green, strictly anaerobic photosynthetic bacterium Heliobacillus mobilis DSM 6151.</title>
        <authorList>
            <person name="Kyndt J.A."/>
            <person name="Meyer T.E."/>
        </authorList>
    </citation>
    <scope>NUCLEOTIDE SEQUENCE [LARGE SCALE GENOMIC DNA]</scope>
    <source>
        <strain evidence="12 13">DSM 6151</strain>
    </source>
</reference>
<dbReference type="AlphaFoldDB" id="Q0PIC0"/>
<dbReference type="PANTHER" id="PTHR39453:SF1">
    <property type="entry name" value="PHOSPHATE PROPANOYLTRANSFERASE"/>
    <property type="match status" value="1"/>
</dbReference>
<proteinExistence type="inferred from homology"/>
<gene>
    <name evidence="11" type="primary">pduL</name>
    <name evidence="12" type="ORF">GJ688_03215</name>
</gene>
<dbReference type="GO" id="GO:0016747">
    <property type="term" value="F:acyltransferase activity, transferring groups other than amino-acyl groups"/>
    <property type="evidence" value="ECO:0007669"/>
    <property type="project" value="InterPro"/>
</dbReference>
<comment type="cofactor">
    <cofactor evidence="1">
        <name>Zn(2+)</name>
        <dbReference type="ChEBI" id="CHEBI:29105"/>
    </cofactor>
</comment>
<dbReference type="PIRSF" id="PIRSF010130">
    <property type="entry name" value="PduL"/>
    <property type="match status" value="1"/>
</dbReference>
<evidence type="ECO:0000256" key="5">
    <source>
        <dbReference type="ARBA" id="ARBA00022679"/>
    </source>
</evidence>
<evidence type="ECO:0000313" key="12">
    <source>
        <dbReference type="EMBL" id="MTV47988.1"/>
    </source>
</evidence>
<evidence type="ECO:0000256" key="3">
    <source>
        <dbReference type="ARBA" id="ARBA00012206"/>
    </source>
</evidence>
<evidence type="ECO:0000256" key="6">
    <source>
        <dbReference type="ARBA" id="ARBA00022723"/>
    </source>
</evidence>
<keyword evidence="7" id="KW-0862">Zinc</keyword>
<dbReference type="InterPro" id="IPR008300">
    <property type="entry name" value="PTAC"/>
</dbReference>
<evidence type="ECO:0000256" key="1">
    <source>
        <dbReference type="ARBA" id="ARBA00001947"/>
    </source>
</evidence>
<dbReference type="NCBIfam" id="NF011652">
    <property type="entry name" value="PRK15070.1"/>
    <property type="match status" value="1"/>
</dbReference>
<dbReference type="UniPathway" id="UPA00621"/>
<evidence type="ECO:0000313" key="11">
    <source>
        <dbReference type="EMBL" id="ABH04897.1"/>
    </source>
</evidence>
<keyword evidence="6" id="KW-0479">Metal-binding</keyword>
<dbReference type="EC" id="2.3.1.222" evidence="3 10"/>
<dbReference type="Pfam" id="PF06130">
    <property type="entry name" value="PTAC"/>
    <property type="match status" value="1"/>
</dbReference>
<comment type="function">
    <text evidence="10">Involved in 1,2-propanediol (1,2-PD) degradation by catalyzing the conversion of propanoyl-CoA to propanoyl-phosphate.</text>
</comment>
<dbReference type="GO" id="GO:0046872">
    <property type="term" value="F:metal ion binding"/>
    <property type="evidence" value="ECO:0007669"/>
    <property type="project" value="UniProtKB-KW"/>
</dbReference>
<comment type="pathway">
    <text evidence="10">Polyol metabolism; 1,2-propanediol degradation.</text>
</comment>
<evidence type="ECO:0000313" key="13">
    <source>
        <dbReference type="Proteomes" id="UP000430670"/>
    </source>
</evidence>
<evidence type="ECO:0000256" key="9">
    <source>
        <dbReference type="ARBA" id="ARBA00047589"/>
    </source>
</evidence>
<keyword evidence="5 10" id="KW-0808">Transferase</keyword>